<evidence type="ECO:0000256" key="4">
    <source>
        <dbReference type="ARBA" id="ARBA00023163"/>
    </source>
</evidence>
<dbReference type="GO" id="GO:0003700">
    <property type="term" value="F:DNA-binding transcription factor activity"/>
    <property type="evidence" value="ECO:0007669"/>
    <property type="project" value="InterPro"/>
</dbReference>
<evidence type="ECO:0000256" key="7">
    <source>
        <dbReference type="ARBA" id="ARBA00083243"/>
    </source>
</evidence>
<dbReference type="GO" id="GO:0043565">
    <property type="term" value="F:sequence-specific DNA binding"/>
    <property type="evidence" value="ECO:0007669"/>
    <property type="project" value="TreeGrafter"/>
</dbReference>
<protein>
    <recommendedName>
        <fullName evidence="6">HTH-type transcriptional regulator TtuA</fullName>
    </recommendedName>
    <alternativeName>
        <fullName evidence="7">Tartrate utilization transcriptional regulator</fullName>
    </alternativeName>
</protein>
<dbReference type="InterPro" id="IPR000847">
    <property type="entry name" value="LysR_HTH_N"/>
</dbReference>
<dbReference type="Gene3D" id="3.40.190.290">
    <property type="match status" value="1"/>
</dbReference>
<keyword evidence="2" id="KW-0805">Transcription regulation</keyword>
<evidence type="ECO:0000256" key="5">
    <source>
        <dbReference type="ARBA" id="ARBA00054626"/>
    </source>
</evidence>
<dbReference type="PROSITE" id="PS50931">
    <property type="entry name" value="HTH_LYSR"/>
    <property type="match status" value="1"/>
</dbReference>
<dbReference type="InterPro" id="IPR005119">
    <property type="entry name" value="LysR_subst-bd"/>
</dbReference>
<dbReference type="CDD" id="cd08475">
    <property type="entry name" value="PBP2_CrgA_like_6"/>
    <property type="match status" value="1"/>
</dbReference>
<dbReference type="AlphaFoldDB" id="A0A6L9U9H8"/>
<accession>A0A6L9U9H8</accession>
<organism evidence="9 10">
    <name type="scientific">Rhizobium lusitanum</name>
    <dbReference type="NCBI Taxonomy" id="293958"/>
    <lineage>
        <taxon>Bacteria</taxon>
        <taxon>Pseudomonadati</taxon>
        <taxon>Pseudomonadota</taxon>
        <taxon>Alphaproteobacteria</taxon>
        <taxon>Hyphomicrobiales</taxon>
        <taxon>Rhizobiaceae</taxon>
        <taxon>Rhizobium/Agrobacterium group</taxon>
        <taxon>Rhizobium</taxon>
    </lineage>
</organism>
<dbReference type="Proteomes" id="UP000483035">
    <property type="component" value="Unassembled WGS sequence"/>
</dbReference>
<feature type="domain" description="HTH lysR-type" evidence="8">
    <location>
        <begin position="9"/>
        <end position="66"/>
    </location>
</feature>
<evidence type="ECO:0000256" key="1">
    <source>
        <dbReference type="ARBA" id="ARBA00009437"/>
    </source>
</evidence>
<dbReference type="SUPFAM" id="SSF46785">
    <property type="entry name" value="Winged helix' DNA-binding domain"/>
    <property type="match status" value="1"/>
</dbReference>
<reference evidence="9 10" key="1">
    <citation type="submission" date="2019-12" db="EMBL/GenBank/DDBJ databases">
        <title>Rhizobium genotypes associated with high levels of biological nitrogen fixation by grain legumes in a temperate-maritime cropping system.</title>
        <authorList>
            <person name="Maluk M."/>
            <person name="Francesc Ferrando Molina F."/>
            <person name="Lopez Del Egido L."/>
            <person name="Lafos M."/>
            <person name="Langarica-Fuentes A."/>
            <person name="Gebre Yohannes G."/>
            <person name="Young M.W."/>
            <person name="Martin P."/>
            <person name="Gantlett R."/>
            <person name="Kenicer G."/>
            <person name="Hawes C."/>
            <person name="Begg G.S."/>
            <person name="Quilliam R.S."/>
            <person name="Squire G.R."/>
            <person name="Poole P.S."/>
            <person name="Young P.W."/>
            <person name="Iannetta P.M."/>
            <person name="James E.K."/>
        </authorList>
    </citation>
    <scope>NUCLEOTIDE SEQUENCE [LARGE SCALE GENOMIC DNA]</scope>
    <source>
        <strain evidence="9 10">JHI1118</strain>
    </source>
</reference>
<gene>
    <name evidence="9" type="ORF">GR212_20915</name>
</gene>
<dbReference type="InterPro" id="IPR058163">
    <property type="entry name" value="LysR-type_TF_proteobact-type"/>
</dbReference>
<comment type="function">
    <text evidence="5">Transcriptional regulator of the ttuABCDE tartrate utilization operon.</text>
</comment>
<dbReference type="GO" id="GO:0006351">
    <property type="term" value="P:DNA-templated transcription"/>
    <property type="evidence" value="ECO:0007669"/>
    <property type="project" value="TreeGrafter"/>
</dbReference>
<dbReference type="Pfam" id="PF03466">
    <property type="entry name" value="LysR_substrate"/>
    <property type="match status" value="1"/>
</dbReference>
<evidence type="ECO:0000256" key="2">
    <source>
        <dbReference type="ARBA" id="ARBA00023015"/>
    </source>
</evidence>
<sequence>MGGHMISSEQLTAIRTFVQAAKSENFSDAGLKLGLTSSAVGKAVARLETRLGARLFHRTTRQMTLTEDGALLLQACQRAFNELEAVQATLTSRTREPAGRLRVSLPELLGRKVIMPILLELSQTYSMLTFDVSFSNRLTDLVEDGIDLAVRIGNVGNSADLVARRLGTQNIVMCASPDYLARRGTPKVVSDLAGHDCITYSRSDGRAPWLLADETGSVGQVDVSGTFSVGSYDAIYDCVLRGFGVAQLPEWLVAEALKQGSVVTVMPASSPKGLPIQAVWPHRRDMNLRTRVLTDLLIRHFRQFWPPLGTENDGARLVTRNPEDMSTR</sequence>
<dbReference type="SUPFAM" id="SSF53850">
    <property type="entry name" value="Periplasmic binding protein-like II"/>
    <property type="match status" value="1"/>
</dbReference>
<name>A0A6L9U9H8_9HYPH</name>
<keyword evidence="3" id="KW-0238">DNA-binding</keyword>
<evidence type="ECO:0000313" key="9">
    <source>
        <dbReference type="EMBL" id="NEI72049.1"/>
    </source>
</evidence>
<dbReference type="InterPro" id="IPR036388">
    <property type="entry name" value="WH-like_DNA-bd_sf"/>
</dbReference>
<evidence type="ECO:0000256" key="3">
    <source>
        <dbReference type="ARBA" id="ARBA00023125"/>
    </source>
</evidence>
<comment type="caution">
    <text evidence="9">The sequence shown here is derived from an EMBL/GenBank/DDBJ whole genome shotgun (WGS) entry which is preliminary data.</text>
</comment>
<evidence type="ECO:0000313" key="10">
    <source>
        <dbReference type="Proteomes" id="UP000483035"/>
    </source>
</evidence>
<dbReference type="Pfam" id="PF00126">
    <property type="entry name" value="HTH_1"/>
    <property type="match status" value="1"/>
</dbReference>
<evidence type="ECO:0000256" key="6">
    <source>
        <dbReference type="ARBA" id="ARBA00067332"/>
    </source>
</evidence>
<comment type="similarity">
    <text evidence="1">Belongs to the LysR transcriptional regulatory family.</text>
</comment>
<dbReference type="InterPro" id="IPR036390">
    <property type="entry name" value="WH_DNA-bd_sf"/>
</dbReference>
<dbReference type="Gene3D" id="1.10.10.10">
    <property type="entry name" value="Winged helix-like DNA-binding domain superfamily/Winged helix DNA-binding domain"/>
    <property type="match status" value="1"/>
</dbReference>
<dbReference type="FunFam" id="1.10.10.10:FF:000001">
    <property type="entry name" value="LysR family transcriptional regulator"/>
    <property type="match status" value="1"/>
</dbReference>
<evidence type="ECO:0000259" key="8">
    <source>
        <dbReference type="PROSITE" id="PS50931"/>
    </source>
</evidence>
<dbReference type="EMBL" id="WUEY01000010">
    <property type="protein sequence ID" value="NEI72049.1"/>
    <property type="molecule type" value="Genomic_DNA"/>
</dbReference>
<keyword evidence="4" id="KW-0804">Transcription</keyword>
<dbReference type="PANTHER" id="PTHR30537">
    <property type="entry name" value="HTH-TYPE TRANSCRIPTIONAL REGULATOR"/>
    <property type="match status" value="1"/>
</dbReference>
<proteinExistence type="inferred from homology"/>
<dbReference type="PANTHER" id="PTHR30537:SF5">
    <property type="entry name" value="HTH-TYPE TRANSCRIPTIONAL ACTIVATOR TTDR-RELATED"/>
    <property type="match status" value="1"/>
</dbReference>